<name>A0A381RU74_9ZZZZ</name>
<keyword evidence="2" id="KW-0396">Initiation factor</keyword>
<dbReference type="AlphaFoldDB" id="A0A381RU74"/>
<dbReference type="PANTHER" id="PTHR10938:SF0">
    <property type="entry name" value="TRANSLATION INITIATION FACTOR IF-3, MITOCHONDRIAL"/>
    <property type="match status" value="1"/>
</dbReference>
<evidence type="ECO:0000256" key="2">
    <source>
        <dbReference type="ARBA" id="ARBA00022540"/>
    </source>
</evidence>
<proteinExistence type="inferred from homology"/>
<evidence type="ECO:0000256" key="3">
    <source>
        <dbReference type="ARBA" id="ARBA00022917"/>
    </source>
</evidence>
<dbReference type="InterPro" id="IPR036787">
    <property type="entry name" value="T_IF-3_N_sf"/>
</dbReference>
<evidence type="ECO:0000313" key="6">
    <source>
        <dbReference type="EMBL" id="SUZ94518.1"/>
    </source>
</evidence>
<evidence type="ECO:0000256" key="1">
    <source>
        <dbReference type="ARBA" id="ARBA00005439"/>
    </source>
</evidence>
<organism evidence="6">
    <name type="scientific">marine metagenome</name>
    <dbReference type="NCBI Taxonomy" id="408172"/>
    <lineage>
        <taxon>unclassified sequences</taxon>
        <taxon>metagenomes</taxon>
        <taxon>ecological metagenomes</taxon>
    </lineage>
</organism>
<gene>
    <name evidence="6" type="ORF">METZ01_LOCUS47372</name>
</gene>
<dbReference type="GO" id="GO:0043022">
    <property type="term" value="F:ribosome binding"/>
    <property type="evidence" value="ECO:0007669"/>
    <property type="project" value="TreeGrafter"/>
</dbReference>
<dbReference type="Pfam" id="PF05198">
    <property type="entry name" value="IF3_N"/>
    <property type="match status" value="1"/>
</dbReference>
<dbReference type="GO" id="GO:0032790">
    <property type="term" value="P:ribosome disassembly"/>
    <property type="evidence" value="ECO:0007669"/>
    <property type="project" value="TreeGrafter"/>
</dbReference>
<keyword evidence="3" id="KW-0648">Protein biosynthesis</keyword>
<dbReference type="GO" id="GO:0016020">
    <property type="term" value="C:membrane"/>
    <property type="evidence" value="ECO:0007669"/>
    <property type="project" value="TreeGrafter"/>
</dbReference>
<comment type="similarity">
    <text evidence="1">Belongs to the IF-3 family.</text>
</comment>
<dbReference type="GO" id="GO:0003743">
    <property type="term" value="F:translation initiation factor activity"/>
    <property type="evidence" value="ECO:0007669"/>
    <property type="project" value="UniProtKB-KW"/>
</dbReference>
<dbReference type="InterPro" id="IPR019815">
    <property type="entry name" value="Translation_initiation_fac_3_C"/>
</dbReference>
<dbReference type="InterPro" id="IPR001288">
    <property type="entry name" value="Translation_initiation_fac_3"/>
</dbReference>
<dbReference type="PROSITE" id="PS00938">
    <property type="entry name" value="IF3"/>
    <property type="match status" value="1"/>
</dbReference>
<evidence type="ECO:0008006" key="7">
    <source>
        <dbReference type="Google" id="ProtNLM"/>
    </source>
</evidence>
<dbReference type="SUPFAM" id="SSF55200">
    <property type="entry name" value="Translation initiation factor IF3, C-terminal domain"/>
    <property type="match status" value="1"/>
</dbReference>
<feature type="domain" description="Translation initiation factor 3 N-terminal" evidence="5">
    <location>
        <begin position="1"/>
        <end position="32"/>
    </location>
</feature>
<dbReference type="Gene3D" id="3.30.110.10">
    <property type="entry name" value="Translation initiation factor 3 (IF-3), C-terminal domain"/>
    <property type="match status" value="1"/>
</dbReference>
<dbReference type="GO" id="GO:0005829">
    <property type="term" value="C:cytosol"/>
    <property type="evidence" value="ECO:0007669"/>
    <property type="project" value="TreeGrafter"/>
</dbReference>
<reference evidence="6" key="1">
    <citation type="submission" date="2018-05" db="EMBL/GenBank/DDBJ databases">
        <authorList>
            <person name="Lanie J.A."/>
            <person name="Ng W.-L."/>
            <person name="Kazmierczak K.M."/>
            <person name="Andrzejewski T.M."/>
            <person name="Davidsen T.M."/>
            <person name="Wayne K.J."/>
            <person name="Tettelin H."/>
            <person name="Glass J.I."/>
            <person name="Rusch D."/>
            <person name="Podicherti R."/>
            <person name="Tsui H.-C.T."/>
            <person name="Winkler M.E."/>
        </authorList>
    </citation>
    <scope>NUCLEOTIDE SEQUENCE</scope>
</reference>
<protein>
    <recommendedName>
        <fullName evidence="7">Translation initiation factor IF-3</fullName>
    </recommendedName>
</protein>
<dbReference type="InterPro" id="IPR019813">
    <property type="entry name" value="Translation_initiation_fac3_CS"/>
</dbReference>
<dbReference type="NCBIfam" id="TIGR00168">
    <property type="entry name" value="infC"/>
    <property type="match status" value="1"/>
</dbReference>
<evidence type="ECO:0000259" key="4">
    <source>
        <dbReference type="Pfam" id="PF00707"/>
    </source>
</evidence>
<feature type="domain" description="Translation initiation factor 3 C-terminal" evidence="4">
    <location>
        <begin position="41"/>
        <end position="125"/>
    </location>
</feature>
<dbReference type="Gene3D" id="3.10.20.80">
    <property type="entry name" value="Translation initiation factor 3 (IF-3), N-terminal domain"/>
    <property type="match status" value="1"/>
</dbReference>
<dbReference type="SUPFAM" id="SSF54364">
    <property type="entry name" value="Translation initiation factor IF3, N-terminal domain"/>
    <property type="match status" value="1"/>
</dbReference>
<evidence type="ECO:0000259" key="5">
    <source>
        <dbReference type="Pfam" id="PF05198"/>
    </source>
</evidence>
<dbReference type="Pfam" id="PF00707">
    <property type="entry name" value="IF3_C"/>
    <property type="match status" value="1"/>
</dbReference>
<dbReference type="FunFam" id="3.30.110.10:FF:000001">
    <property type="entry name" value="Translation initiation factor IF-3"/>
    <property type="match status" value="1"/>
</dbReference>
<dbReference type="EMBL" id="UINC01002242">
    <property type="protein sequence ID" value="SUZ94518.1"/>
    <property type="molecule type" value="Genomic_DNA"/>
</dbReference>
<dbReference type="InterPro" id="IPR019814">
    <property type="entry name" value="Translation_initiation_fac_3_N"/>
</dbReference>
<accession>A0A381RU74</accession>
<dbReference type="PANTHER" id="PTHR10938">
    <property type="entry name" value="TRANSLATION INITIATION FACTOR IF-3"/>
    <property type="match status" value="1"/>
</dbReference>
<dbReference type="InterPro" id="IPR036788">
    <property type="entry name" value="T_IF-3_C_sf"/>
</dbReference>
<sequence length="128" mass="14861">MDVVEVSPNTTPPVCRIMDYGKYIFEQKKKTQGSKKKQKIIHVKEIKFRPLIEDGDYNVKLGKIINFLEQGDKVKVSLRFRGREMRHTELGEHLLNRVCGDIKNVGLIEQEAEFEGRQLIMVVAPRHN</sequence>